<comment type="caution">
    <text evidence="2">The sequence shown here is derived from an EMBL/GenBank/DDBJ whole genome shotgun (WGS) entry which is preliminary data.</text>
</comment>
<dbReference type="RefSeq" id="WP_187965165.1">
    <property type="nucleotide sequence ID" value="NZ_JACVDC010000019.1"/>
</dbReference>
<keyword evidence="1" id="KW-0472">Membrane</keyword>
<keyword evidence="3" id="KW-1185">Reference proteome</keyword>
<keyword evidence="1" id="KW-1133">Transmembrane helix</keyword>
<evidence type="ECO:0008006" key="4">
    <source>
        <dbReference type="Google" id="ProtNLM"/>
    </source>
</evidence>
<accession>A0A926Q3P9</accession>
<keyword evidence="1" id="KW-0812">Transmembrane</keyword>
<dbReference type="Gene3D" id="1.10.287.910">
    <property type="entry name" value="bacterial mercury transporter, merf"/>
    <property type="match status" value="1"/>
</dbReference>
<protein>
    <recommendedName>
        <fullName evidence="4">Mercuric transport protein MerT</fullName>
    </recommendedName>
</protein>
<name>A0A926Q3P9_9FLAO</name>
<dbReference type="EMBL" id="JACVDC010000019">
    <property type="protein sequence ID" value="MBC9796015.1"/>
    <property type="molecule type" value="Genomic_DNA"/>
</dbReference>
<feature type="transmembrane region" description="Helical" evidence="1">
    <location>
        <begin position="12"/>
        <end position="35"/>
    </location>
</feature>
<sequence length="112" mass="12184">MKPSIIQNSMAAGASVLAVMATKLCCWAPAIAALFGSASYLAWLQPMKPYLMTVALVSIGHSHYKAYFAKNTRGCTGTCSTKKQPGFFQSKTWLWLLTVLVIGLLVFSYLSL</sequence>
<gene>
    <name evidence="2" type="ORF">IBL28_08565</name>
</gene>
<organism evidence="2 3">
    <name type="scientific">Sinomicrobium weinanense</name>
    <dbReference type="NCBI Taxonomy" id="2842200"/>
    <lineage>
        <taxon>Bacteria</taxon>
        <taxon>Pseudomonadati</taxon>
        <taxon>Bacteroidota</taxon>
        <taxon>Flavobacteriia</taxon>
        <taxon>Flavobacteriales</taxon>
        <taxon>Flavobacteriaceae</taxon>
        <taxon>Sinomicrobium</taxon>
    </lineage>
</organism>
<evidence type="ECO:0000313" key="3">
    <source>
        <dbReference type="Proteomes" id="UP000653730"/>
    </source>
</evidence>
<evidence type="ECO:0000256" key="1">
    <source>
        <dbReference type="SAM" id="Phobius"/>
    </source>
</evidence>
<evidence type="ECO:0000313" key="2">
    <source>
        <dbReference type="EMBL" id="MBC9796015.1"/>
    </source>
</evidence>
<feature type="transmembrane region" description="Helical" evidence="1">
    <location>
        <begin position="92"/>
        <end position="110"/>
    </location>
</feature>
<dbReference type="AlphaFoldDB" id="A0A926Q3P9"/>
<proteinExistence type="predicted"/>
<dbReference type="Proteomes" id="UP000653730">
    <property type="component" value="Unassembled WGS sequence"/>
</dbReference>
<reference evidence="2 3" key="1">
    <citation type="submission" date="2020-09" db="EMBL/GenBank/DDBJ databases">
        <title>Sinomicrobium weinanense sp. nov., a halophilic bacteria isolated from saline-alkali soil.</title>
        <authorList>
            <person name="Wu P."/>
            <person name="Ren H."/>
            <person name="Mei Y."/>
            <person name="Liang Y."/>
            <person name="Chen Z."/>
        </authorList>
    </citation>
    <scope>NUCLEOTIDE SEQUENCE [LARGE SCALE GENOMIC DNA]</scope>
    <source>
        <strain evidence="2 3">FJxs</strain>
    </source>
</reference>